<keyword evidence="1" id="KW-1133">Transmembrane helix</keyword>
<dbReference type="RefSeq" id="WP_342023214.1">
    <property type="nucleotide sequence ID" value="NZ_CP151657.1"/>
</dbReference>
<dbReference type="SUPFAM" id="SSF47203">
    <property type="entry name" value="Acyl-CoA dehydrogenase C-terminal domain-like"/>
    <property type="match status" value="1"/>
</dbReference>
<evidence type="ECO:0000313" key="3">
    <source>
        <dbReference type="Proteomes" id="UP001448858"/>
    </source>
</evidence>
<evidence type="ECO:0000256" key="1">
    <source>
        <dbReference type="SAM" id="Phobius"/>
    </source>
</evidence>
<feature type="transmembrane region" description="Helical" evidence="1">
    <location>
        <begin position="204"/>
        <end position="223"/>
    </location>
</feature>
<gene>
    <name evidence="2" type="ORF">AAE021_15580</name>
</gene>
<proteinExistence type="predicted"/>
<sequence>MNTLVIPALNPGFGAQETPELAELSRQAAAVRGSAAAALNMAESVAAAAPLPGQGSTKRLWSLLAVVAAADLAAARTVEPHLDALAIMEQAGETPEPGTWGVFAAEGPGTALTATRTPSGWELSGRKPWCSLAGSLDHAVVTAHTGEGLRRAFALDLRQPGVSPMSGTWVSRGLSEVDSGPVDFHKVAARPVGADNWYLQRPGFAWGGIGVAACWYGGAVGVARRMMAAAREREPDQIAHMLLGKADARLQAARAALDFAAHEVDGGRAEGRQGALLASRVRSIVADAAEEVLALADHGLGPGPLALEEEHARRTADLRIYLRQHHAERDYAALGSALLQGEDVPW</sequence>
<dbReference type="InterPro" id="IPR009100">
    <property type="entry name" value="AcylCoA_DH/oxidase_NM_dom_sf"/>
</dbReference>
<dbReference type="SUPFAM" id="SSF56645">
    <property type="entry name" value="Acyl-CoA dehydrogenase NM domain-like"/>
    <property type="match status" value="1"/>
</dbReference>
<reference evidence="2 3" key="1">
    <citation type="submission" date="2024-04" db="EMBL/GenBank/DDBJ databases">
        <title>Arthrobacter sp. from Plains bison fecal sample.</title>
        <authorList>
            <person name="Ruzzini A."/>
        </authorList>
    </citation>
    <scope>NUCLEOTIDE SEQUENCE [LARGE SCALE GENOMIC DNA]</scope>
    <source>
        <strain evidence="2 3">EINP1</strain>
    </source>
</reference>
<dbReference type="InterPro" id="IPR036250">
    <property type="entry name" value="AcylCo_DH-like_C"/>
</dbReference>
<evidence type="ECO:0000313" key="2">
    <source>
        <dbReference type="EMBL" id="WZP15556.1"/>
    </source>
</evidence>
<dbReference type="Proteomes" id="UP001448858">
    <property type="component" value="Chromosome"/>
</dbReference>
<keyword evidence="3" id="KW-1185">Reference proteome</keyword>
<dbReference type="InterPro" id="IPR046373">
    <property type="entry name" value="Acyl-CoA_Oxase/DH_mid-dom_sf"/>
</dbReference>
<organism evidence="2 3">
    <name type="scientific">Arthrobacter citreus</name>
    <dbReference type="NCBI Taxonomy" id="1670"/>
    <lineage>
        <taxon>Bacteria</taxon>
        <taxon>Bacillati</taxon>
        <taxon>Actinomycetota</taxon>
        <taxon>Actinomycetes</taxon>
        <taxon>Micrococcales</taxon>
        <taxon>Micrococcaceae</taxon>
        <taxon>Arthrobacter</taxon>
    </lineage>
</organism>
<name>A0ABZ2ZVV9_9MICC</name>
<dbReference type="Gene3D" id="2.40.110.10">
    <property type="entry name" value="Butyryl-CoA Dehydrogenase, subunit A, domain 2"/>
    <property type="match status" value="1"/>
</dbReference>
<keyword evidence="1" id="KW-0812">Transmembrane</keyword>
<accession>A0ABZ2ZVV9</accession>
<protein>
    <submittedName>
        <fullName evidence="2">Acyl-CoA dehydrogenase</fullName>
    </submittedName>
</protein>
<keyword evidence="1" id="KW-0472">Membrane</keyword>
<dbReference type="EMBL" id="CP151657">
    <property type="protein sequence ID" value="WZP15556.1"/>
    <property type="molecule type" value="Genomic_DNA"/>
</dbReference>